<keyword evidence="6 7" id="KW-0472">Membrane</keyword>
<evidence type="ECO:0000256" key="3">
    <source>
        <dbReference type="ARBA" id="ARBA00022475"/>
    </source>
</evidence>
<feature type="transmembrane region" description="Helical" evidence="7">
    <location>
        <begin position="420"/>
        <end position="442"/>
    </location>
</feature>
<dbReference type="PANTHER" id="PTHR43549:SF3">
    <property type="entry name" value="MULTIDRUG RESISTANCE PROTEIN YPNP-RELATED"/>
    <property type="match status" value="1"/>
</dbReference>
<feature type="transmembrane region" description="Helical" evidence="7">
    <location>
        <begin position="448"/>
        <end position="472"/>
    </location>
</feature>
<evidence type="ECO:0000256" key="2">
    <source>
        <dbReference type="ARBA" id="ARBA00022448"/>
    </source>
</evidence>
<protein>
    <submittedName>
        <fullName evidence="8">Putative MATE family efflux protein</fullName>
    </submittedName>
</protein>
<proteinExistence type="predicted"/>
<dbReference type="CDD" id="cd13148">
    <property type="entry name" value="MATE_like_3"/>
    <property type="match status" value="1"/>
</dbReference>
<dbReference type="AlphaFoldDB" id="A0A841JV77"/>
<keyword evidence="4 7" id="KW-0812">Transmembrane</keyword>
<dbReference type="RefSeq" id="WP_082125851.1">
    <property type="nucleotide sequence ID" value="NZ_JACHEK010000006.1"/>
</dbReference>
<dbReference type="Pfam" id="PF01554">
    <property type="entry name" value="MatE"/>
    <property type="match status" value="2"/>
</dbReference>
<evidence type="ECO:0000256" key="7">
    <source>
        <dbReference type="SAM" id="Phobius"/>
    </source>
</evidence>
<sequence length="482" mass="50158">MNEELLLDDPRTLPAYTLDGSQAAVRNDHDTSPKMLARKAMLHGPILSTILKLAWPTIVVLLVQTLVGVAEVYYVGRLGMLALAGTALVFPFWSLMTMVSNGGMGSGVSSAVARAIGADRHDDADALVFHGLVLAMVSGVIFSLGAWLLGPTIFSLLGGRGEALSVALHYSNYIFAGAIPIWIVSQLTSALRGAGNMRVPAIVTLAGALVLIPASPALIFGFGPIPRFGVAGAGIAVGAYYSIACLLLLRYMASGRSGLKLAWVPLQWRHFADILRVGLLSTIAIVQTNLTVIAVTGAFGVFGIHALAAYGIASRLDYFLIPVLFGLGTALLTMVGVNIGAGHVQRAKRIAWIGGGLGALLIGPVGLITALYPNLWLHLFSHDAAVVAPAAIYLRRVALVYGLLAFGFSLGFASQGSGRMFWPFAAGTSRLLIAAGLGWLAVAHFGAGIATLSLIGAAAIVVDAFVCSIPMFNGSFGSTPGK</sequence>
<comment type="caution">
    <text evidence="8">The sequence shown here is derived from an EMBL/GenBank/DDBJ whole genome shotgun (WGS) entry which is preliminary data.</text>
</comment>
<dbReference type="OrthoDB" id="9776324at2"/>
<dbReference type="GO" id="GO:0005886">
    <property type="term" value="C:plasma membrane"/>
    <property type="evidence" value="ECO:0007669"/>
    <property type="project" value="UniProtKB-SubCell"/>
</dbReference>
<evidence type="ECO:0000313" key="8">
    <source>
        <dbReference type="EMBL" id="MBB6145246.1"/>
    </source>
</evidence>
<dbReference type="InterPro" id="IPR052031">
    <property type="entry name" value="Membrane_Transporter-Flippase"/>
</dbReference>
<keyword evidence="2" id="KW-0813">Transport</keyword>
<name>A0A841JV77_9BACT</name>
<dbReference type="GO" id="GO:0042910">
    <property type="term" value="F:xenobiotic transmembrane transporter activity"/>
    <property type="evidence" value="ECO:0007669"/>
    <property type="project" value="InterPro"/>
</dbReference>
<feature type="transmembrane region" description="Helical" evidence="7">
    <location>
        <begin position="319"/>
        <end position="339"/>
    </location>
</feature>
<dbReference type="NCBIfam" id="TIGR00797">
    <property type="entry name" value="matE"/>
    <property type="match status" value="1"/>
</dbReference>
<organism evidence="8 9">
    <name type="scientific">Silvibacterium bohemicum</name>
    <dbReference type="NCBI Taxonomy" id="1577686"/>
    <lineage>
        <taxon>Bacteria</taxon>
        <taxon>Pseudomonadati</taxon>
        <taxon>Acidobacteriota</taxon>
        <taxon>Terriglobia</taxon>
        <taxon>Terriglobales</taxon>
        <taxon>Acidobacteriaceae</taxon>
        <taxon>Silvibacterium</taxon>
    </lineage>
</organism>
<evidence type="ECO:0000256" key="6">
    <source>
        <dbReference type="ARBA" id="ARBA00023136"/>
    </source>
</evidence>
<feature type="transmembrane region" description="Helical" evidence="7">
    <location>
        <begin position="228"/>
        <end position="249"/>
    </location>
</feature>
<accession>A0A841JV77</accession>
<dbReference type="GO" id="GO:0015297">
    <property type="term" value="F:antiporter activity"/>
    <property type="evidence" value="ECO:0007669"/>
    <property type="project" value="InterPro"/>
</dbReference>
<feature type="transmembrane region" description="Helical" evidence="7">
    <location>
        <begin position="170"/>
        <end position="187"/>
    </location>
</feature>
<reference evidence="8 9" key="1">
    <citation type="submission" date="2020-08" db="EMBL/GenBank/DDBJ databases">
        <title>Genomic Encyclopedia of Type Strains, Phase IV (KMG-IV): sequencing the most valuable type-strain genomes for metagenomic binning, comparative biology and taxonomic classification.</title>
        <authorList>
            <person name="Goeker M."/>
        </authorList>
    </citation>
    <scope>NUCLEOTIDE SEQUENCE [LARGE SCALE GENOMIC DNA]</scope>
    <source>
        <strain evidence="8 9">DSM 103733</strain>
    </source>
</reference>
<feature type="transmembrane region" description="Helical" evidence="7">
    <location>
        <begin position="351"/>
        <end position="372"/>
    </location>
</feature>
<evidence type="ECO:0000256" key="1">
    <source>
        <dbReference type="ARBA" id="ARBA00004651"/>
    </source>
</evidence>
<keyword evidence="3" id="KW-1003">Cell membrane</keyword>
<evidence type="ECO:0000313" key="9">
    <source>
        <dbReference type="Proteomes" id="UP000538666"/>
    </source>
</evidence>
<dbReference type="PIRSF" id="PIRSF006603">
    <property type="entry name" value="DinF"/>
    <property type="match status" value="1"/>
</dbReference>
<dbReference type="Proteomes" id="UP000538666">
    <property type="component" value="Unassembled WGS sequence"/>
</dbReference>
<feature type="transmembrane region" description="Helical" evidence="7">
    <location>
        <begin position="392"/>
        <end position="413"/>
    </location>
</feature>
<keyword evidence="5 7" id="KW-1133">Transmembrane helix</keyword>
<dbReference type="PANTHER" id="PTHR43549">
    <property type="entry name" value="MULTIDRUG RESISTANCE PROTEIN YPNP-RELATED"/>
    <property type="match status" value="1"/>
</dbReference>
<feature type="transmembrane region" description="Helical" evidence="7">
    <location>
        <begin position="44"/>
        <end position="67"/>
    </location>
</feature>
<feature type="transmembrane region" description="Helical" evidence="7">
    <location>
        <begin position="290"/>
        <end position="313"/>
    </location>
</feature>
<feature type="transmembrane region" description="Helical" evidence="7">
    <location>
        <begin position="73"/>
        <end position="95"/>
    </location>
</feature>
<evidence type="ECO:0000256" key="4">
    <source>
        <dbReference type="ARBA" id="ARBA00022692"/>
    </source>
</evidence>
<comment type="subcellular location">
    <subcellularLocation>
        <location evidence="1">Cell membrane</location>
        <topology evidence="1">Multi-pass membrane protein</topology>
    </subcellularLocation>
</comment>
<gene>
    <name evidence="8" type="ORF">HNQ77_003204</name>
</gene>
<feature type="transmembrane region" description="Helical" evidence="7">
    <location>
        <begin position="199"/>
        <end position="222"/>
    </location>
</feature>
<dbReference type="EMBL" id="JACHEK010000006">
    <property type="protein sequence ID" value="MBB6145246.1"/>
    <property type="molecule type" value="Genomic_DNA"/>
</dbReference>
<feature type="transmembrane region" description="Helical" evidence="7">
    <location>
        <begin position="127"/>
        <end position="150"/>
    </location>
</feature>
<keyword evidence="9" id="KW-1185">Reference proteome</keyword>
<evidence type="ECO:0000256" key="5">
    <source>
        <dbReference type="ARBA" id="ARBA00022989"/>
    </source>
</evidence>
<dbReference type="InterPro" id="IPR048279">
    <property type="entry name" value="MdtK-like"/>
</dbReference>
<dbReference type="InterPro" id="IPR002528">
    <property type="entry name" value="MATE_fam"/>
</dbReference>